<comment type="function">
    <text evidence="1">Heme-binding protein which promotes neuronal but not astrocyte differentiation.</text>
</comment>
<evidence type="ECO:0000256" key="1">
    <source>
        <dbReference type="ARBA" id="ARBA00037690"/>
    </source>
</evidence>
<accession>A0A6J2WWN4</accession>
<dbReference type="PANTHER" id="PTHR10281:SF4">
    <property type="entry name" value="NEUFERRICIN"/>
    <property type="match status" value="1"/>
</dbReference>
<gene>
    <name evidence="8" type="primary">cyb5d2</name>
</gene>
<keyword evidence="5" id="KW-0812">Transmembrane</keyword>
<evidence type="ECO:0000259" key="6">
    <source>
        <dbReference type="SMART" id="SM01117"/>
    </source>
</evidence>
<dbReference type="RefSeq" id="XP_030648705.1">
    <property type="nucleotide sequence ID" value="XM_030792845.1"/>
</dbReference>
<dbReference type="InterPro" id="IPR050577">
    <property type="entry name" value="MAPR/NEUFC/NENF-like"/>
</dbReference>
<comment type="similarity">
    <text evidence="2">Belongs to the cytochrome b5 family. MAPR subfamily.</text>
</comment>
<dbReference type="GO" id="GO:0016020">
    <property type="term" value="C:membrane"/>
    <property type="evidence" value="ECO:0007669"/>
    <property type="project" value="TreeGrafter"/>
</dbReference>
<dbReference type="InterPro" id="IPR036400">
    <property type="entry name" value="Cyt_B5-like_heme/steroid_sf"/>
</dbReference>
<name>A0A6J2WWN4_CHACN</name>
<dbReference type="SUPFAM" id="SSF55856">
    <property type="entry name" value="Cytochrome b5-like heme/steroid binding domain"/>
    <property type="match status" value="1"/>
</dbReference>
<dbReference type="CTD" id="124936"/>
<dbReference type="Proteomes" id="UP000504632">
    <property type="component" value="Chromosome 15"/>
</dbReference>
<sequence length="261" mass="28846">MYKYIIALISVFVAVLTVPYEWLTLYGALSLFRPMEQQSASDAPARLLTQTELALYNGEENSKGLYLAILGQVFDVEKGRKHYGPGGGYRFFSGRDASRAFVTGDFTEAGLTDDLTDLSPSQIVALYDWLAFYQRDYTPAGRLIGRFYNEAGQPSETLKQVESLLSEGLKLKAQTEAQNQLYPACNSEWSSANGGRVWCSTKSGGVNRDWTGVPRMLFSPGSGQSRCVCVRLDDPTHSGNANLREYEDCPPLSESCLLPES</sequence>
<protein>
    <recommendedName>
        <fullName evidence="3">Neuferricin</fullName>
    </recommendedName>
    <alternativeName>
        <fullName evidence="4">Cytochrome b5 domain-containing protein 2</fullName>
    </alternativeName>
</protein>
<dbReference type="FunCoup" id="A0A6J2WWN4">
    <property type="interactions" value="1301"/>
</dbReference>
<dbReference type="InterPro" id="IPR001199">
    <property type="entry name" value="Cyt_B5-like_heme/steroid-bd"/>
</dbReference>
<dbReference type="Pfam" id="PF00173">
    <property type="entry name" value="Cyt-b5"/>
    <property type="match status" value="1"/>
</dbReference>
<dbReference type="PANTHER" id="PTHR10281">
    <property type="entry name" value="MEMBRANE-ASSOCIATED PROGESTERONE RECEPTOR COMPONENT-RELATED"/>
    <property type="match status" value="1"/>
</dbReference>
<dbReference type="InParanoid" id="A0A6J2WWN4"/>
<evidence type="ECO:0000256" key="4">
    <source>
        <dbReference type="ARBA" id="ARBA00042241"/>
    </source>
</evidence>
<organism evidence="7 8">
    <name type="scientific">Chanos chanos</name>
    <name type="common">Milkfish</name>
    <name type="synonym">Mugil chanos</name>
    <dbReference type="NCBI Taxonomy" id="29144"/>
    <lineage>
        <taxon>Eukaryota</taxon>
        <taxon>Metazoa</taxon>
        <taxon>Chordata</taxon>
        <taxon>Craniata</taxon>
        <taxon>Vertebrata</taxon>
        <taxon>Euteleostomi</taxon>
        <taxon>Actinopterygii</taxon>
        <taxon>Neopterygii</taxon>
        <taxon>Teleostei</taxon>
        <taxon>Ostariophysi</taxon>
        <taxon>Gonorynchiformes</taxon>
        <taxon>Chanidae</taxon>
        <taxon>Chanos</taxon>
    </lineage>
</organism>
<evidence type="ECO:0000256" key="3">
    <source>
        <dbReference type="ARBA" id="ARBA00039568"/>
    </source>
</evidence>
<keyword evidence="7" id="KW-1185">Reference proteome</keyword>
<dbReference type="GeneID" id="115828758"/>
<evidence type="ECO:0000313" key="8">
    <source>
        <dbReference type="RefSeq" id="XP_030648705.1"/>
    </source>
</evidence>
<reference evidence="8" key="1">
    <citation type="submission" date="2025-08" db="UniProtKB">
        <authorList>
            <consortium name="RefSeq"/>
        </authorList>
    </citation>
    <scope>IDENTIFICATION</scope>
</reference>
<dbReference type="GO" id="GO:0012505">
    <property type="term" value="C:endomembrane system"/>
    <property type="evidence" value="ECO:0007669"/>
    <property type="project" value="TreeGrafter"/>
</dbReference>
<dbReference type="OrthoDB" id="10257697at2759"/>
<keyword evidence="5" id="KW-0472">Membrane</keyword>
<keyword evidence="5" id="KW-1133">Transmembrane helix</keyword>
<evidence type="ECO:0000256" key="2">
    <source>
        <dbReference type="ARBA" id="ARBA00038357"/>
    </source>
</evidence>
<feature type="domain" description="Cytochrome b5 heme-binding" evidence="6">
    <location>
        <begin position="48"/>
        <end position="144"/>
    </location>
</feature>
<dbReference type="AlphaFoldDB" id="A0A6J2WWN4"/>
<evidence type="ECO:0000313" key="7">
    <source>
        <dbReference type="Proteomes" id="UP000504632"/>
    </source>
</evidence>
<proteinExistence type="inferred from homology"/>
<evidence type="ECO:0000256" key="5">
    <source>
        <dbReference type="SAM" id="Phobius"/>
    </source>
</evidence>
<dbReference type="SMART" id="SM01117">
    <property type="entry name" value="Cyt-b5"/>
    <property type="match status" value="1"/>
</dbReference>
<dbReference type="Gene3D" id="3.10.120.10">
    <property type="entry name" value="Cytochrome b5-like heme/steroid binding domain"/>
    <property type="match status" value="1"/>
</dbReference>
<feature type="transmembrane region" description="Helical" evidence="5">
    <location>
        <begin position="6"/>
        <end position="29"/>
    </location>
</feature>